<dbReference type="InterPro" id="IPR036388">
    <property type="entry name" value="WH-like_DNA-bd_sf"/>
</dbReference>
<dbReference type="InterPro" id="IPR000944">
    <property type="entry name" value="Tscrpt_reg_Rrf2"/>
</dbReference>
<evidence type="ECO:0000313" key="2">
    <source>
        <dbReference type="Proteomes" id="UP000321479"/>
    </source>
</evidence>
<dbReference type="Proteomes" id="UP000321479">
    <property type="component" value="Chromosome"/>
</dbReference>
<accession>A0A5B8UU02</accession>
<dbReference type="RefSeq" id="WP_147030945.1">
    <property type="nucleotide sequence ID" value="NZ_CP042436.1"/>
</dbReference>
<dbReference type="GO" id="GO:0005829">
    <property type="term" value="C:cytosol"/>
    <property type="evidence" value="ECO:0007669"/>
    <property type="project" value="TreeGrafter"/>
</dbReference>
<dbReference type="PANTHER" id="PTHR33221">
    <property type="entry name" value="WINGED HELIX-TURN-HELIX TRANSCRIPTIONAL REGULATOR, RRF2 FAMILY"/>
    <property type="match status" value="1"/>
</dbReference>
<name>A0A5B8UU02_9SPHI</name>
<dbReference type="PROSITE" id="PS51197">
    <property type="entry name" value="HTH_RRF2_2"/>
    <property type="match status" value="1"/>
</dbReference>
<dbReference type="AlphaFoldDB" id="A0A5B8UU02"/>
<dbReference type="PANTHER" id="PTHR33221:SF15">
    <property type="entry name" value="HTH-TYPE TRANSCRIPTIONAL REGULATOR YWGB-RELATED"/>
    <property type="match status" value="1"/>
</dbReference>
<reference evidence="1 2" key="1">
    <citation type="journal article" date="2017" name="Curr. Microbiol.">
        <title>Mucilaginibacter ginsenosidivorans sp. nov., Isolated from Soil of Ginseng Field.</title>
        <authorList>
            <person name="Kim M.M."/>
            <person name="Siddiqi M.Z."/>
            <person name="Im W.T."/>
        </authorList>
    </citation>
    <scope>NUCLEOTIDE SEQUENCE [LARGE SCALE GENOMIC DNA]</scope>
    <source>
        <strain evidence="1 2">Gsoil 3017</strain>
    </source>
</reference>
<dbReference type="Gene3D" id="1.10.10.10">
    <property type="entry name" value="Winged helix-like DNA-binding domain superfamily/Winged helix DNA-binding domain"/>
    <property type="match status" value="1"/>
</dbReference>
<dbReference type="InterPro" id="IPR036390">
    <property type="entry name" value="WH_DNA-bd_sf"/>
</dbReference>
<keyword evidence="2" id="KW-1185">Reference proteome</keyword>
<dbReference type="SUPFAM" id="SSF46785">
    <property type="entry name" value="Winged helix' DNA-binding domain"/>
    <property type="match status" value="1"/>
</dbReference>
<protein>
    <submittedName>
        <fullName evidence="1">Rrf2 family transcriptional regulator</fullName>
    </submittedName>
</protein>
<dbReference type="OrthoDB" id="9808360at2"/>
<dbReference type="GO" id="GO:0003700">
    <property type="term" value="F:DNA-binding transcription factor activity"/>
    <property type="evidence" value="ECO:0007669"/>
    <property type="project" value="TreeGrafter"/>
</dbReference>
<dbReference type="EMBL" id="CP042436">
    <property type="protein sequence ID" value="QEC62368.1"/>
    <property type="molecule type" value="Genomic_DNA"/>
</dbReference>
<dbReference type="Pfam" id="PF02082">
    <property type="entry name" value="Rrf2"/>
    <property type="match status" value="1"/>
</dbReference>
<proteinExistence type="predicted"/>
<dbReference type="KEGG" id="mgin:FRZ54_07150"/>
<organism evidence="1 2">
    <name type="scientific">Mucilaginibacter ginsenosidivorans</name>
    <dbReference type="NCBI Taxonomy" id="398053"/>
    <lineage>
        <taxon>Bacteria</taxon>
        <taxon>Pseudomonadati</taxon>
        <taxon>Bacteroidota</taxon>
        <taxon>Sphingobacteriia</taxon>
        <taxon>Sphingobacteriales</taxon>
        <taxon>Sphingobacteriaceae</taxon>
        <taxon>Mucilaginibacter</taxon>
    </lineage>
</organism>
<sequence length="142" mass="15836">MILSKSCEYAIRATVYVALKSRKNEKTGIIEVAEAIGSPMHFTGKILQTLVRKKILSSAKGPTGGFYVENGQDLFLIDIVRAIDGNGLFSACVLGLNKCSETQPCPMHEQVKPIRDQLMAEFSKKPVTELVEEFLQHKYFLK</sequence>
<evidence type="ECO:0000313" key="1">
    <source>
        <dbReference type="EMBL" id="QEC62368.1"/>
    </source>
</evidence>
<gene>
    <name evidence="1" type="ORF">FRZ54_07150</name>
</gene>